<gene>
    <name evidence="6" type="ORF">EA187_04295</name>
</gene>
<evidence type="ECO:0000256" key="3">
    <source>
        <dbReference type="ARBA" id="ARBA00023015"/>
    </source>
</evidence>
<evidence type="ECO:0000313" key="6">
    <source>
        <dbReference type="EMBL" id="RVU48658.1"/>
    </source>
</evidence>
<evidence type="ECO:0000259" key="5">
    <source>
        <dbReference type="PROSITE" id="PS50045"/>
    </source>
</evidence>
<keyword evidence="2" id="KW-0067">ATP-binding</keyword>
<dbReference type="Pfam" id="PF00158">
    <property type="entry name" value="Sigma54_activat"/>
    <property type="match status" value="1"/>
</dbReference>
<dbReference type="SUPFAM" id="SSF52540">
    <property type="entry name" value="P-loop containing nucleoside triphosphate hydrolases"/>
    <property type="match status" value="1"/>
</dbReference>
<dbReference type="InterPro" id="IPR058031">
    <property type="entry name" value="AAA_lid_NorR"/>
</dbReference>
<dbReference type="RefSeq" id="WP_127779288.1">
    <property type="nucleotide sequence ID" value="NZ_SADD01000001.1"/>
</dbReference>
<dbReference type="InterPro" id="IPR002197">
    <property type="entry name" value="HTH_Fis"/>
</dbReference>
<dbReference type="Gene3D" id="1.10.10.60">
    <property type="entry name" value="Homeodomain-like"/>
    <property type="match status" value="1"/>
</dbReference>
<dbReference type="Pfam" id="PF02954">
    <property type="entry name" value="HTH_8"/>
    <property type="match status" value="1"/>
</dbReference>
<sequence length="517" mass="57157">MSSIVDWNALSLNAAVKELAALLSENLQVRVVLVSCSGEVVELGGTGGQGGGATLFDVFADTRGRWGDESERVTYAQTVRSWFQACQEAEEESGRVVVDSAPGFCAHLYPLRYQGARAAVVCAGFVNSESAAGALESIRAMLPRHVLEAIEEGNGPRVPQLGREDRRWMDRIGERIAQVMTGVLSDEHAPTYEPGAQRFAEMLGGSDAMARLFGQIERVARSNSTILVTGENGTGKELVARAVHRHSRRRDEAFVAVNCAAIPGDLIASELFGHVKGAFSGAHRDRAGLFEAANHGTLLLDEIGDMDPMLQTKLLRVLQEGTFLRVGDNQVRKVDVRVICATNCDLEAMVARGEFRQDLYYRIRVIELKIPALKERGDDIELLARHFLSATAKRHGRGVKRFSESCMTYLRRYKWPGNVRELENEIERLAILSGDEEVIDETWLSRRIVGEVEAAPVVDLKGYNLPEAMALLERQMIVEGLERAGWNKTQAAKDLGISRRNLIRKVAQYALEEDRNA</sequence>
<dbReference type="InterPro" id="IPR025944">
    <property type="entry name" value="Sigma_54_int_dom_CS"/>
</dbReference>
<name>A0ABY0CYA9_9DELT</name>
<reference evidence="6 7" key="1">
    <citation type="submission" date="2019-01" db="EMBL/GenBank/DDBJ databases">
        <title>Lujinxingia litoralis gen. nov., sp. nov. and Lujinxingia sediminis gen. nov., sp. nov., new members in the order Bradymonadales, isolated from coastal sediment.</title>
        <authorList>
            <person name="Li C.-M."/>
        </authorList>
    </citation>
    <scope>NUCLEOTIDE SEQUENCE [LARGE SCALE GENOMIC DNA]</scope>
    <source>
        <strain evidence="6 7">SEH01</strain>
    </source>
</reference>
<dbReference type="InterPro" id="IPR002078">
    <property type="entry name" value="Sigma_54_int"/>
</dbReference>
<comment type="caution">
    <text evidence="6">The sequence shown here is derived from an EMBL/GenBank/DDBJ whole genome shotgun (WGS) entry which is preliminary data.</text>
</comment>
<evidence type="ECO:0000256" key="4">
    <source>
        <dbReference type="ARBA" id="ARBA00023163"/>
    </source>
</evidence>
<dbReference type="Gene3D" id="1.10.8.60">
    <property type="match status" value="1"/>
</dbReference>
<dbReference type="EMBL" id="SADD01000001">
    <property type="protein sequence ID" value="RVU48658.1"/>
    <property type="molecule type" value="Genomic_DNA"/>
</dbReference>
<dbReference type="SUPFAM" id="SSF46689">
    <property type="entry name" value="Homeodomain-like"/>
    <property type="match status" value="1"/>
</dbReference>
<dbReference type="Proteomes" id="UP000282926">
    <property type="component" value="Unassembled WGS sequence"/>
</dbReference>
<dbReference type="InterPro" id="IPR003593">
    <property type="entry name" value="AAA+_ATPase"/>
</dbReference>
<dbReference type="Pfam" id="PF25601">
    <property type="entry name" value="AAA_lid_14"/>
    <property type="match status" value="1"/>
</dbReference>
<accession>A0ABY0CYA9</accession>
<keyword evidence="1" id="KW-0547">Nucleotide-binding</keyword>
<dbReference type="PROSITE" id="PS50045">
    <property type="entry name" value="SIGMA54_INTERACT_4"/>
    <property type="match status" value="1"/>
</dbReference>
<evidence type="ECO:0000256" key="2">
    <source>
        <dbReference type="ARBA" id="ARBA00022840"/>
    </source>
</evidence>
<evidence type="ECO:0000313" key="7">
    <source>
        <dbReference type="Proteomes" id="UP000282926"/>
    </source>
</evidence>
<protein>
    <submittedName>
        <fullName evidence="6">Sigma-54-dependent Fis family transcriptional regulator</fullName>
    </submittedName>
</protein>
<dbReference type="PANTHER" id="PTHR32071">
    <property type="entry name" value="TRANSCRIPTIONAL REGULATORY PROTEIN"/>
    <property type="match status" value="1"/>
</dbReference>
<keyword evidence="4" id="KW-0804">Transcription</keyword>
<dbReference type="PROSITE" id="PS00688">
    <property type="entry name" value="SIGMA54_INTERACT_3"/>
    <property type="match status" value="1"/>
</dbReference>
<feature type="domain" description="Sigma-54 factor interaction" evidence="5">
    <location>
        <begin position="202"/>
        <end position="431"/>
    </location>
</feature>
<dbReference type="PRINTS" id="PR01590">
    <property type="entry name" value="HTHFIS"/>
</dbReference>
<organism evidence="6 7">
    <name type="scientific">Lujinxingia sediminis</name>
    <dbReference type="NCBI Taxonomy" id="2480984"/>
    <lineage>
        <taxon>Bacteria</taxon>
        <taxon>Deltaproteobacteria</taxon>
        <taxon>Bradymonadales</taxon>
        <taxon>Lujinxingiaceae</taxon>
        <taxon>Lujinxingia</taxon>
    </lineage>
</organism>
<dbReference type="SMART" id="SM00382">
    <property type="entry name" value="AAA"/>
    <property type="match status" value="1"/>
</dbReference>
<keyword evidence="3" id="KW-0805">Transcription regulation</keyword>
<dbReference type="CDD" id="cd00009">
    <property type="entry name" value="AAA"/>
    <property type="match status" value="1"/>
</dbReference>
<dbReference type="Gene3D" id="3.40.50.300">
    <property type="entry name" value="P-loop containing nucleotide triphosphate hydrolases"/>
    <property type="match status" value="1"/>
</dbReference>
<evidence type="ECO:0000256" key="1">
    <source>
        <dbReference type="ARBA" id="ARBA00022741"/>
    </source>
</evidence>
<proteinExistence type="predicted"/>
<dbReference type="InterPro" id="IPR009057">
    <property type="entry name" value="Homeodomain-like_sf"/>
</dbReference>
<dbReference type="InterPro" id="IPR027417">
    <property type="entry name" value="P-loop_NTPase"/>
</dbReference>
<keyword evidence="7" id="KW-1185">Reference proteome</keyword>